<dbReference type="PANTHER" id="PTHR47447">
    <property type="entry name" value="OS03G0856100 PROTEIN"/>
    <property type="match status" value="1"/>
</dbReference>
<evidence type="ECO:0000256" key="4">
    <source>
        <dbReference type="ARBA" id="ARBA00044511"/>
    </source>
</evidence>
<keyword evidence="2" id="KW-0677">Repeat</keyword>
<evidence type="ECO:0000313" key="9">
    <source>
        <dbReference type="Proteomes" id="UP001149813"/>
    </source>
</evidence>
<dbReference type="Pfam" id="PF17177">
    <property type="entry name" value="PPR_long"/>
    <property type="match status" value="2"/>
</dbReference>
<proteinExistence type="inferred from homology"/>
<evidence type="ECO:0000256" key="1">
    <source>
        <dbReference type="ARBA" id="ARBA00006192"/>
    </source>
</evidence>
<feature type="repeat" description="PPR" evidence="5">
    <location>
        <begin position="466"/>
        <end position="500"/>
    </location>
</feature>
<feature type="repeat" description="PPR" evidence="5">
    <location>
        <begin position="395"/>
        <end position="429"/>
    </location>
</feature>
<dbReference type="OrthoDB" id="5588846at2759"/>
<dbReference type="InterPro" id="IPR033443">
    <property type="entry name" value="PROP1-like_PPR_dom"/>
</dbReference>
<feature type="repeat" description="PPR" evidence="5">
    <location>
        <begin position="290"/>
        <end position="324"/>
    </location>
</feature>
<evidence type="ECO:0000259" key="7">
    <source>
        <dbReference type="Pfam" id="PF17177"/>
    </source>
</evidence>
<name>A0A9W7Y097_9FUNG</name>
<dbReference type="NCBIfam" id="TIGR00756">
    <property type="entry name" value="PPR"/>
    <property type="match status" value="5"/>
</dbReference>
<comment type="function">
    <text evidence="3">Regulates mitochondrial small subunit maturation by controlling 15S rRNA 5'-end processing. Localizes to the 5' precursor of the 15S rRNA in a position that is subsequently occupied by mS47 in the mature yeast mtSSU. Uses structure and sequence-specific RNA recognition, binding to a single-stranded region of the precursor and specifically recognizing bases -6 to -1. The exchange of Ccm1 for mS47 is coupled to the irreversible removal of precursor rRNA that is accompanied by conformational changes of the mitoribosomal proteins uS5m and mS26. These conformational changes signal completion of 5'-end rRNA processing through protection of the mature 5'-end of the 15S rRNA and stabilization of mS47. The removal of the 5' precursor together with the dissociation of Ccm1 may be catalyzed by the 5'-3' exoribonuclease Pet127. Involved in the specific removal of group I introns in mitochondrial encoded transcripts.</text>
</comment>
<evidence type="ECO:0000256" key="2">
    <source>
        <dbReference type="ARBA" id="ARBA00022737"/>
    </source>
</evidence>
<feature type="region of interest" description="Disordered" evidence="6">
    <location>
        <begin position="44"/>
        <end position="69"/>
    </location>
</feature>
<dbReference type="PROSITE" id="PS51375">
    <property type="entry name" value="PPR"/>
    <property type="match status" value="6"/>
</dbReference>
<feature type="domain" description="PROP1-like PPR" evidence="7">
    <location>
        <begin position="271"/>
        <end position="396"/>
    </location>
</feature>
<feature type="compositionally biased region" description="Basic and acidic residues" evidence="6">
    <location>
        <begin position="115"/>
        <end position="144"/>
    </location>
</feature>
<evidence type="ECO:0000256" key="6">
    <source>
        <dbReference type="SAM" id="MobiDB-lite"/>
    </source>
</evidence>
<accession>A0A9W7Y097</accession>
<feature type="domain" description="PROP1-like PPR" evidence="7">
    <location>
        <begin position="398"/>
        <end position="501"/>
    </location>
</feature>
<dbReference type="InterPro" id="IPR011990">
    <property type="entry name" value="TPR-like_helical_dom_sf"/>
</dbReference>
<evidence type="ECO:0000313" key="8">
    <source>
        <dbReference type="EMBL" id="KAJ1722646.1"/>
    </source>
</evidence>
<dbReference type="Gene3D" id="1.25.40.10">
    <property type="entry name" value="Tetratricopeptide repeat domain"/>
    <property type="match status" value="3"/>
</dbReference>
<feature type="repeat" description="PPR" evidence="5">
    <location>
        <begin position="325"/>
        <end position="359"/>
    </location>
</feature>
<dbReference type="InterPro" id="IPR002885">
    <property type="entry name" value="PPR_rpt"/>
</dbReference>
<feature type="compositionally biased region" description="Basic and acidic residues" evidence="6">
    <location>
        <begin position="745"/>
        <end position="754"/>
    </location>
</feature>
<keyword evidence="9" id="KW-1185">Reference proteome</keyword>
<feature type="compositionally biased region" description="Basic and acidic residues" evidence="6">
    <location>
        <begin position="166"/>
        <end position="175"/>
    </location>
</feature>
<evidence type="ECO:0000256" key="5">
    <source>
        <dbReference type="PROSITE-ProRule" id="PRU00708"/>
    </source>
</evidence>
<feature type="compositionally biased region" description="Basic and acidic residues" evidence="6">
    <location>
        <begin position="46"/>
        <end position="57"/>
    </location>
</feature>
<comment type="subunit">
    <text evidence="4">Binds to mitochondrial small subunit 15S rRNA.</text>
</comment>
<evidence type="ECO:0000256" key="3">
    <source>
        <dbReference type="ARBA" id="ARBA00044493"/>
    </source>
</evidence>
<organism evidence="8 9">
    <name type="scientific">Coemansia erecta</name>
    <dbReference type="NCBI Taxonomy" id="147472"/>
    <lineage>
        <taxon>Eukaryota</taxon>
        <taxon>Fungi</taxon>
        <taxon>Fungi incertae sedis</taxon>
        <taxon>Zoopagomycota</taxon>
        <taxon>Kickxellomycotina</taxon>
        <taxon>Kickxellomycetes</taxon>
        <taxon>Kickxellales</taxon>
        <taxon>Kickxellaceae</taxon>
        <taxon>Coemansia</taxon>
    </lineage>
</organism>
<gene>
    <name evidence="8" type="ORF">LPJ53_002950</name>
</gene>
<dbReference type="EMBL" id="JANBOJ010000101">
    <property type="protein sequence ID" value="KAJ1722646.1"/>
    <property type="molecule type" value="Genomic_DNA"/>
</dbReference>
<sequence>MLRIASGSAIPRCGTVIYTSLQRQAGLAVSSKLLSMRAFSASIQTEGHRRQYRDHSRYPRPRSTRPYRPAKIADDLLAGDQLGTRSEDKGSLLERVRVTDDEVNKIYDSIMGAGRRKERDEQSLRHNSRAEYVERRREARERLSGKSSAKSISNDRTDSRGGYNDHASEASHEGDTGQAPAKGELISEKTMEEMIYVDTRSIRELESVRRDLIASADTLTVSKLKERVDETSVSKDDSESADTEALVADLAPELSVKEFNHVIFANTIAGRLDEAVGAYDLLLESGVEPNQTTFANLTAAYAKAGDLETAIKMFKKLEDHNLEPTLYSYGTLIKAYTEFDRVDDAFRVYEAMKTRSMWPNLPVYNSLIVSCLKIGDYKRAWGVFEHLRYTIAKPDEISFSLMIHACAKNGEVEKAMNLFDEMVSNKLALSDVTFNSLIHACAVRPDYFDEGFRLLQLMEAHGFQPDFYTYNTLIYACARKKNLGLARDIFRDMLEKSMDPKKKGLLKIDPVTITNMMWAYSGYLYNVKTCSWKMAKKYESLAMDVLQSVKSKKDNPSDHGAASRILTNTEHKFDVHAGILKLIEAQERAAKATSELLETKTEGVPKDTRDKMYMNLIDMLMPKEVPSAHNGVGSEASRLMRYYLDVLGGSVSKQLLNAYLSAMIGNGRFEEAWRVFLGDFEKYGIPKDGWTFQRMLRLCARTRDVPSAWRIWDEYKAWRADVEKALGTPGHEKLKRSQTMVYRSSPDRNGKDEPSASELSGDDAALNRASKDMLALAEALEFPGDNALPTIVAGGALAVIPSDREIARRKIGCDMKTEHATYIEMVTLLGSCSDFRSAVRLIREEKSGILEHKHNPTMDDVNSLYQNAVMAGDKHAALDIRGLCMQKQAHAARRALHRKWGTSFSWDLTDPQRKSLSRRFPEEFRRHTEPFKDGERVSLRQR</sequence>
<dbReference type="Proteomes" id="UP001149813">
    <property type="component" value="Unassembled WGS sequence"/>
</dbReference>
<feature type="region of interest" description="Disordered" evidence="6">
    <location>
        <begin position="114"/>
        <end position="187"/>
    </location>
</feature>
<dbReference type="PANTHER" id="PTHR47447:SF24">
    <property type="entry name" value="PENTATRICOPEPTIDE REPEAT-CONTAINING PROTEIN"/>
    <property type="match status" value="1"/>
</dbReference>
<comment type="caution">
    <text evidence="8">The sequence shown here is derived from an EMBL/GenBank/DDBJ whole genome shotgun (WGS) entry which is preliminary data.</text>
</comment>
<protein>
    <recommendedName>
        <fullName evidence="7">PROP1-like PPR domain-containing protein</fullName>
    </recommendedName>
</protein>
<dbReference type="SUPFAM" id="SSF48452">
    <property type="entry name" value="TPR-like"/>
    <property type="match status" value="1"/>
</dbReference>
<reference evidence="8" key="1">
    <citation type="submission" date="2022-07" db="EMBL/GenBank/DDBJ databases">
        <title>Phylogenomic reconstructions and comparative analyses of Kickxellomycotina fungi.</title>
        <authorList>
            <person name="Reynolds N.K."/>
            <person name="Stajich J.E."/>
            <person name="Barry K."/>
            <person name="Grigoriev I.V."/>
            <person name="Crous P."/>
            <person name="Smith M.E."/>
        </authorList>
    </citation>
    <scope>NUCLEOTIDE SEQUENCE</scope>
    <source>
        <strain evidence="8">NBRC 32514</strain>
    </source>
</reference>
<feature type="repeat" description="PPR" evidence="5">
    <location>
        <begin position="430"/>
        <end position="465"/>
    </location>
</feature>
<dbReference type="AlphaFoldDB" id="A0A9W7Y097"/>
<feature type="repeat" description="PPR" evidence="5">
    <location>
        <begin position="360"/>
        <end position="394"/>
    </location>
</feature>
<feature type="region of interest" description="Disordered" evidence="6">
    <location>
        <begin position="729"/>
        <end position="763"/>
    </location>
</feature>
<comment type="similarity">
    <text evidence="1">Belongs to the CCM1 family.</text>
</comment>